<evidence type="ECO:0000256" key="8">
    <source>
        <dbReference type="RuleBase" id="RU003956"/>
    </source>
</evidence>
<comment type="catalytic activity">
    <reaction evidence="6 8">
        <text>hydrogencarbonate + H(+) = CO2 + H2O</text>
        <dbReference type="Rhea" id="RHEA:10748"/>
        <dbReference type="ChEBI" id="CHEBI:15377"/>
        <dbReference type="ChEBI" id="CHEBI:15378"/>
        <dbReference type="ChEBI" id="CHEBI:16526"/>
        <dbReference type="ChEBI" id="CHEBI:17544"/>
        <dbReference type="EC" id="4.2.1.1"/>
    </reaction>
</comment>
<feature type="binding site" evidence="7">
    <location>
        <position position="48"/>
    </location>
    <ligand>
        <name>Zn(2+)</name>
        <dbReference type="ChEBI" id="CHEBI:29105"/>
    </ligand>
</feature>
<gene>
    <name evidence="10" type="ORF">AADEFJLK_04079</name>
    <name evidence="9" type="ORF">CEK71_08190</name>
</gene>
<dbReference type="Gene3D" id="3.40.1050.10">
    <property type="entry name" value="Carbonic anhydrase"/>
    <property type="match status" value="1"/>
</dbReference>
<evidence type="ECO:0000256" key="3">
    <source>
        <dbReference type="ARBA" id="ARBA00022723"/>
    </source>
</evidence>
<protein>
    <recommendedName>
        <fullName evidence="2 8">Carbonic anhydrase</fullName>
        <ecNumber evidence="2 8">4.2.1.1</ecNumber>
    </recommendedName>
    <alternativeName>
        <fullName evidence="8">Carbonate dehydratase</fullName>
    </alternativeName>
</protein>
<dbReference type="SUPFAM" id="SSF53056">
    <property type="entry name" value="beta-carbonic anhydrase, cab"/>
    <property type="match status" value="1"/>
</dbReference>
<dbReference type="PROSITE" id="PS00704">
    <property type="entry name" value="PROK_CO2_ANHYDRASE_1"/>
    <property type="match status" value="1"/>
</dbReference>
<keyword evidence="11" id="KW-1185">Reference proteome</keyword>
<dbReference type="GO" id="GO:0004089">
    <property type="term" value="F:carbonate dehydratase activity"/>
    <property type="evidence" value="ECO:0007669"/>
    <property type="project" value="UniProtKB-UniRule"/>
</dbReference>
<dbReference type="InterPro" id="IPR036874">
    <property type="entry name" value="Carbonic_anhydrase_sf"/>
</dbReference>
<evidence type="ECO:0000256" key="6">
    <source>
        <dbReference type="ARBA" id="ARBA00048348"/>
    </source>
</evidence>
<evidence type="ECO:0000313" key="9">
    <source>
        <dbReference type="EMBL" id="ASF46061.1"/>
    </source>
</evidence>
<keyword evidence="4 7" id="KW-0862">Zinc</keyword>
<dbReference type="SMART" id="SM00947">
    <property type="entry name" value="Pro_CA"/>
    <property type="match status" value="1"/>
</dbReference>
<feature type="binding site" evidence="7">
    <location>
        <position position="109"/>
    </location>
    <ligand>
        <name>Zn(2+)</name>
        <dbReference type="ChEBI" id="CHEBI:29105"/>
    </ligand>
</feature>
<feature type="binding site" evidence="7">
    <location>
        <position position="112"/>
    </location>
    <ligand>
        <name>Zn(2+)</name>
        <dbReference type="ChEBI" id="CHEBI:29105"/>
    </ligand>
</feature>
<sequence length="232" mass="25901">MEAFIHPTLVKLSKGIKSFQQRAYASDDVKMKRLIDYGQQPKILVICCSDSRVDPALLMDAEAGDLFMLRHVANLVPPYALEGKYDGGRASIEYAVRDLLVEHIIILGHAHCGGIKALLKSLKGHKPPRDFLADWVSIAMDGCYRYVLGPLAEPKDDCGCAVRELDLDGLCDHQHLVERAAIRGSLDNLKTYPWLNERLEAGTLHLHGWWFDLENGDLWATSADHSAFLPVL</sequence>
<keyword evidence="3 7" id="KW-0479">Metal-binding</keyword>
<reference evidence="9 11" key="1">
    <citation type="submission" date="2017-06" db="EMBL/GenBank/DDBJ databases">
        <title>Genome Sequencing of the methanotroph Methylovulum psychrotolerants str. HV10-M2 isolated from a high-altitude environment.</title>
        <authorList>
            <person name="Mateos-Rivera A."/>
        </authorList>
    </citation>
    <scope>NUCLEOTIDE SEQUENCE [LARGE SCALE GENOMIC DNA]</scope>
    <source>
        <strain evidence="9 11">HV10_M2</strain>
    </source>
</reference>
<dbReference type="KEGG" id="mpsy:CEK71_08190"/>
<evidence type="ECO:0000256" key="5">
    <source>
        <dbReference type="ARBA" id="ARBA00023239"/>
    </source>
</evidence>
<evidence type="ECO:0000256" key="1">
    <source>
        <dbReference type="ARBA" id="ARBA00006217"/>
    </source>
</evidence>
<evidence type="ECO:0000313" key="12">
    <source>
        <dbReference type="Proteomes" id="UP000237423"/>
    </source>
</evidence>
<dbReference type="EMBL" id="PGFZ01000014">
    <property type="protein sequence ID" value="POZ50182.1"/>
    <property type="molecule type" value="Genomic_DNA"/>
</dbReference>
<dbReference type="AlphaFoldDB" id="A0A1Z4BXS4"/>
<evidence type="ECO:0000256" key="2">
    <source>
        <dbReference type="ARBA" id="ARBA00012925"/>
    </source>
</evidence>
<dbReference type="EMBL" id="CP022129">
    <property type="protein sequence ID" value="ASF46061.1"/>
    <property type="molecule type" value="Genomic_DNA"/>
</dbReference>
<feature type="binding site" evidence="7">
    <location>
        <position position="50"/>
    </location>
    <ligand>
        <name>Zn(2+)</name>
        <dbReference type="ChEBI" id="CHEBI:29105"/>
    </ligand>
</feature>
<proteinExistence type="inferred from homology"/>
<dbReference type="Proteomes" id="UP000237423">
    <property type="component" value="Unassembled WGS sequence"/>
</dbReference>
<comment type="function">
    <text evidence="8">Reversible hydration of carbon dioxide.</text>
</comment>
<reference evidence="10 12" key="2">
    <citation type="submission" date="2017-11" db="EMBL/GenBank/DDBJ databases">
        <title>Draft Genome Sequence of Methylobacter psychrotolerans Sph1T, an Obligate Methanotroph from Low-Temperature Environments.</title>
        <authorList>
            <person name="Oshkin I.Y."/>
            <person name="Miroshnikov K."/>
            <person name="Belova S.E."/>
            <person name="Korzhenkov A."/>
            <person name="Toshchakov S.V."/>
            <person name="Dedysh S.N."/>
        </authorList>
    </citation>
    <scope>NUCLEOTIDE SEQUENCE [LARGE SCALE GENOMIC DNA]</scope>
    <source>
        <strain evidence="10 12">Sph1</strain>
    </source>
</reference>
<dbReference type="PANTHER" id="PTHR11002">
    <property type="entry name" value="CARBONIC ANHYDRASE"/>
    <property type="match status" value="1"/>
</dbReference>
<dbReference type="OrthoDB" id="9769739at2"/>
<evidence type="ECO:0000256" key="4">
    <source>
        <dbReference type="ARBA" id="ARBA00022833"/>
    </source>
</evidence>
<evidence type="ECO:0000313" key="11">
    <source>
        <dbReference type="Proteomes" id="UP000197019"/>
    </source>
</evidence>
<comment type="cofactor">
    <cofactor evidence="7">
        <name>Zn(2+)</name>
        <dbReference type="ChEBI" id="CHEBI:29105"/>
    </cofactor>
    <text evidence="7">Binds 1 zinc ion per subunit.</text>
</comment>
<dbReference type="PROSITE" id="PS00705">
    <property type="entry name" value="PROK_CO2_ANHYDRASE_2"/>
    <property type="match status" value="1"/>
</dbReference>
<dbReference type="PANTHER" id="PTHR11002:SF76">
    <property type="entry name" value="CARBONIC ANHYDRASE"/>
    <property type="match status" value="1"/>
</dbReference>
<evidence type="ECO:0000256" key="7">
    <source>
        <dbReference type="PIRSR" id="PIRSR601765-1"/>
    </source>
</evidence>
<accession>A0A1Z4BXS4</accession>
<name>A0A1Z4BXS4_9GAMM</name>
<dbReference type="GO" id="GO:0008270">
    <property type="term" value="F:zinc ion binding"/>
    <property type="evidence" value="ECO:0007669"/>
    <property type="project" value="UniProtKB-UniRule"/>
</dbReference>
<dbReference type="EC" id="4.2.1.1" evidence="2 8"/>
<organism evidence="9 11">
    <name type="scientific">Methylovulum psychrotolerans</name>
    <dbReference type="NCBI Taxonomy" id="1704499"/>
    <lineage>
        <taxon>Bacteria</taxon>
        <taxon>Pseudomonadati</taxon>
        <taxon>Pseudomonadota</taxon>
        <taxon>Gammaproteobacteria</taxon>
        <taxon>Methylococcales</taxon>
        <taxon>Methylococcaceae</taxon>
        <taxon>Methylovulum</taxon>
    </lineage>
</organism>
<dbReference type="Pfam" id="PF00484">
    <property type="entry name" value="Pro_CA"/>
    <property type="match status" value="1"/>
</dbReference>
<comment type="similarity">
    <text evidence="1 8">Belongs to the beta-class carbonic anhydrase family.</text>
</comment>
<keyword evidence="5 8" id="KW-0456">Lyase</keyword>
<dbReference type="RefSeq" id="WP_088618935.1">
    <property type="nucleotide sequence ID" value="NZ_CP022129.1"/>
</dbReference>
<evidence type="ECO:0000313" key="10">
    <source>
        <dbReference type="EMBL" id="POZ50182.1"/>
    </source>
</evidence>
<dbReference type="GO" id="GO:0015976">
    <property type="term" value="P:carbon utilization"/>
    <property type="evidence" value="ECO:0007669"/>
    <property type="project" value="InterPro"/>
</dbReference>
<dbReference type="InterPro" id="IPR001765">
    <property type="entry name" value="Carbonic_anhydrase"/>
</dbReference>
<dbReference type="InterPro" id="IPR015892">
    <property type="entry name" value="Carbonic_anhydrase_CS"/>
</dbReference>
<dbReference type="Proteomes" id="UP000197019">
    <property type="component" value="Chromosome"/>
</dbReference>